<dbReference type="EMBL" id="CP012502">
    <property type="protein sequence ID" value="AOM83599.1"/>
    <property type="molecule type" value="Genomic_DNA"/>
</dbReference>
<feature type="domain" description="THIF-type NAD/FAD binding fold" evidence="2">
    <location>
        <begin position="5"/>
        <end position="240"/>
    </location>
</feature>
<name>A0A1D7QX77_9BACI</name>
<dbReference type="GO" id="GO:0008146">
    <property type="term" value="F:sulfotransferase activity"/>
    <property type="evidence" value="ECO:0007669"/>
    <property type="project" value="TreeGrafter"/>
</dbReference>
<dbReference type="OrthoDB" id="9804286at2"/>
<evidence type="ECO:0000313" key="3">
    <source>
        <dbReference type="EMBL" id="AOM83599.1"/>
    </source>
</evidence>
<organism evidence="3 4">
    <name type="scientific">Salisediminibacterium beveridgei</name>
    <dbReference type="NCBI Taxonomy" id="632773"/>
    <lineage>
        <taxon>Bacteria</taxon>
        <taxon>Bacillati</taxon>
        <taxon>Bacillota</taxon>
        <taxon>Bacilli</taxon>
        <taxon>Bacillales</taxon>
        <taxon>Bacillaceae</taxon>
        <taxon>Salisediminibacterium</taxon>
    </lineage>
</organism>
<dbReference type="AlphaFoldDB" id="A0A1D7QX77"/>
<gene>
    <name evidence="3" type="primary">thiF-2</name>
    <name evidence="3" type="ORF">BBEV_2241</name>
</gene>
<dbReference type="InterPro" id="IPR000594">
    <property type="entry name" value="ThiF_NAD_FAD-bd"/>
</dbReference>
<dbReference type="Proteomes" id="UP000094463">
    <property type="component" value="Chromosome"/>
</dbReference>
<dbReference type="KEGG" id="bbev:BBEV_2241"/>
<dbReference type="STRING" id="632773.BBEV_2241"/>
<dbReference type="CDD" id="cd00757">
    <property type="entry name" value="ThiF_MoeB_HesA_family"/>
    <property type="match status" value="1"/>
</dbReference>
<evidence type="ECO:0000259" key="2">
    <source>
        <dbReference type="Pfam" id="PF00899"/>
    </source>
</evidence>
<sequence>MTERYSRQTRFPGIGPDGQKKIADSEVLIAGAGALGSAAAEMLTRAGVGKITIVDRDYVEASNLQRQQLYTEADAKERMPKAAAAEKRLKEINTEIDITGVIGEITPDLLASYDHVDVIVDGLDNFETRMVINDACLKANIPFVYGACVSSYGLSYTVLPGEKPCLQCILGTVAPGGETCDTAGIIAPAVQMTASYQTAEVLKLLAGAREHLRGGLVQYDIWRNETRTIDVDRLKRDECPSCGKDPVYPNLERSARTQTAVLCGRDTVQIRPARQVAFEELRQTLAPYDLQENPYLMQVILEGHRVVLFHDGRALVHNTQEPAAALSLYQRYIGS</sequence>
<dbReference type="GO" id="GO:0008641">
    <property type="term" value="F:ubiquitin-like modifier activating enzyme activity"/>
    <property type="evidence" value="ECO:0007669"/>
    <property type="project" value="InterPro"/>
</dbReference>
<dbReference type="SUPFAM" id="SSF69572">
    <property type="entry name" value="Activating enzymes of the ubiquitin-like proteins"/>
    <property type="match status" value="1"/>
</dbReference>
<accession>A0A1D7QX77</accession>
<reference evidence="3 4" key="1">
    <citation type="submission" date="2015-08" db="EMBL/GenBank/DDBJ databases">
        <title>The complete genome sequence of Bacillus beveridgei MLTeJB.</title>
        <authorList>
            <person name="Hanson T.E."/>
            <person name="Mesa C."/>
            <person name="Basesman S.M."/>
            <person name="Oremland R.S."/>
        </authorList>
    </citation>
    <scope>NUCLEOTIDE SEQUENCE [LARGE SCALE GENOMIC DNA]</scope>
    <source>
        <strain evidence="3 4">MLTeJB</strain>
    </source>
</reference>
<dbReference type="GO" id="GO:0005829">
    <property type="term" value="C:cytosol"/>
    <property type="evidence" value="ECO:0007669"/>
    <property type="project" value="TreeGrafter"/>
</dbReference>
<dbReference type="Gene3D" id="3.40.50.720">
    <property type="entry name" value="NAD(P)-binding Rossmann-like Domain"/>
    <property type="match status" value="1"/>
</dbReference>
<protein>
    <submittedName>
        <fullName evidence="3">Thiamine/molybdopterin biosynthesis protein MoeB</fullName>
    </submittedName>
</protein>
<dbReference type="FunFam" id="3.40.50.720:FF:000080">
    <property type="entry name" value="Thiazole biosynthesis adenylyltransferase ThiF"/>
    <property type="match status" value="1"/>
</dbReference>
<proteinExistence type="inferred from homology"/>
<dbReference type="RefSeq" id="WP_069365566.1">
    <property type="nucleotide sequence ID" value="NZ_CP012502.1"/>
</dbReference>
<dbReference type="GO" id="GO:0016779">
    <property type="term" value="F:nucleotidyltransferase activity"/>
    <property type="evidence" value="ECO:0007669"/>
    <property type="project" value="TreeGrafter"/>
</dbReference>
<evidence type="ECO:0000313" key="4">
    <source>
        <dbReference type="Proteomes" id="UP000094463"/>
    </source>
</evidence>
<dbReference type="GO" id="GO:0004792">
    <property type="term" value="F:thiosulfate-cyanide sulfurtransferase activity"/>
    <property type="evidence" value="ECO:0007669"/>
    <property type="project" value="TreeGrafter"/>
</dbReference>
<dbReference type="Pfam" id="PF00899">
    <property type="entry name" value="ThiF"/>
    <property type="match status" value="1"/>
</dbReference>
<evidence type="ECO:0000256" key="1">
    <source>
        <dbReference type="ARBA" id="ARBA00009919"/>
    </source>
</evidence>
<dbReference type="InterPro" id="IPR035985">
    <property type="entry name" value="Ubiquitin-activating_enz"/>
</dbReference>
<dbReference type="PATRIC" id="fig|632773.3.peg.2361"/>
<dbReference type="PANTHER" id="PTHR10953:SF102">
    <property type="entry name" value="ADENYLYLTRANSFERASE AND SULFURTRANSFERASE MOCS3"/>
    <property type="match status" value="1"/>
</dbReference>
<comment type="similarity">
    <text evidence="1">Belongs to the HesA/MoeB/ThiF family.</text>
</comment>
<keyword evidence="4" id="KW-1185">Reference proteome</keyword>
<dbReference type="PANTHER" id="PTHR10953">
    <property type="entry name" value="UBIQUITIN-ACTIVATING ENZYME E1"/>
    <property type="match status" value="1"/>
</dbReference>
<dbReference type="InterPro" id="IPR045886">
    <property type="entry name" value="ThiF/MoeB/HesA"/>
</dbReference>